<dbReference type="SUPFAM" id="SSF52540">
    <property type="entry name" value="P-loop containing nucleoside triphosphate hydrolases"/>
    <property type="match status" value="1"/>
</dbReference>
<proteinExistence type="inferred from homology"/>
<dbReference type="GO" id="GO:0042760">
    <property type="term" value="P:very long-chain fatty acid catabolic process"/>
    <property type="evidence" value="ECO:0007669"/>
    <property type="project" value="TreeGrafter"/>
</dbReference>
<dbReference type="GO" id="GO:0016887">
    <property type="term" value="F:ATP hydrolysis activity"/>
    <property type="evidence" value="ECO:0007669"/>
    <property type="project" value="InterPro"/>
</dbReference>
<dbReference type="Proteomes" id="UP001432027">
    <property type="component" value="Unassembled WGS sequence"/>
</dbReference>
<keyword evidence="2" id="KW-0813">Transport</keyword>
<comment type="caution">
    <text evidence="7">The sequence shown here is derived from an EMBL/GenBank/DDBJ whole genome shotgun (WGS) entry which is preliminary data.</text>
</comment>
<feature type="domain" description="ABC transporter" evidence="6">
    <location>
        <begin position="2"/>
        <end position="32"/>
    </location>
</feature>
<name>A0AAV5SN80_9BILA</name>
<dbReference type="Gene3D" id="3.40.50.300">
    <property type="entry name" value="P-loop containing nucleotide triphosphate hydrolases"/>
    <property type="match status" value="1"/>
</dbReference>
<dbReference type="GO" id="GO:0005524">
    <property type="term" value="F:ATP binding"/>
    <property type="evidence" value="ECO:0007669"/>
    <property type="project" value="InterPro"/>
</dbReference>
<dbReference type="EMBL" id="BTSX01000001">
    <property type="protein sequence ID" value="GMS81066.1"/>
    <property type="molecule type" value="Genomic_DNA"/>
</dbReference>
<keyword evidence="5" id="KW-0472">Membrane</keyword>
<evidence type="ECO:0000313" key="7">
    <source>
        <dbReference type="EMBL" id="GMS81066.1"/>
    </source>
</evidence>
<reference evidence="7" key="1">
    <citation type="submission" date="2023-10" db="EMBL/GenBank/DDBJ databases">
        <title>Genome assembly of Pristionchus species.</title>
        <authorList>
            <person name="Yoshida K."/>
            <person name="Sommer R.J."/>
        </authorList>
    </citation>
    <scope>NUCLEOTIDE SEQUENCE</scope>
    <source>
        <strain evidence="7">RS0144</strain>
    </source>
</reference>
<evidence type="ECO:0000256" key="2">
    <source>
        <dbReference type="ARBA" id="ARBA00022448"/>
    </source>
</evidence>
<evidence type="ECO:0000256" key="1">
    <source>
        <dbReference type="ARBA" id="ARBA00008575"/>
    </source>
</evidence>
<dbReference type="PANTHER" id="PTHR11384">
    <property type="entry name" value="ATP-BINDING CASSETTE, SUB-FAMILY D MEMBER"/>
    <property type="match status" value="1"/>
</dbReference>
<protein>
    <recommendedName>
        <fullName evidence="6">ABC transporter domain-containing protein</fullName>
    </recommendedName>
</protein>
<dbReference type="GO" id="GO:0005324">
    <property type="term" value="F:long-chain fatty acid transmembrane transporter activity"/>
    <property type="evidence" value="ECO:0007669"/>
    <property type="project" value="TreeGrafter"/>
</dbReference>
<dbReference type="Pfam" id="PF00005">
    <property type="entry name" value="ABC_tran"/>
    <property type="match status" value="1"/>
</dbReference>
<keyword evidence="4" id="KW-1133">Transmembrane helix</keyword>
<keyword evidence="8" id="KW-1185">Reference proteome</keyword>
<comment type="similarity">
    <text evidence="1">Belongs to the ABC transporter superfamily. ABCD family. Peroxisomal fatty acyl CoA transporter (TC 3.A.1.203) subfamily.</text>
</comment>
<dbReference type="InterPro" id="IPR027417">
    <property type="entry name" value="P-loop_NTPase"/>
</dbReference>
<dbReference type="GO" id="GO:0015910">
    <property type="term" value="P:long-chain fatty acid import into peroxisome"/>
    <property type="evidence" value="ECO:0007669"/>
    <property type="project" value="TreeGrafter"/>
</dbReference>
<organism evidence="7 8">
    <name type="scientific">Pristionchus entomophagus</name>
    <dbReference type="NCBI Taxonomy" id="358040"/>
    <lineage>
        <taxon>Eukaryota</taxon>
        <taxon>Metazoa</taxon>
        <taxon>Ecdysozoa</taxon>
        <taxon>Nematoda</taxon>
        <taxon>Chromadorea</taxon>
        <taxon>Rhabditida</taxon>
        <taxon>Rhabditina</taxon>
        <taxon>Diplogasteromorpha</taxon>
        <taxon>Diplogasteroidea</taxon>
        <taxon>Neodiplogasteridae</taxon>
        <taxon>Pristionchus</taxon>
    </lineage>
</organism>
<dbReference type="InterPro" id="IPR003439">
    <property type="entry name" value="ABC_transporter-like_ATP-bd"/>
</dbReference>
<dbReference type="PANTHER" id="PTHR11384:SF59">
    <property type="entry name" value="LYSOSOMAL COBALAMIN TRANSPORTER ABCD4"/>
    <property type="match status" value="1"/>
</dbReference>
<evidence type="ECO:0000256" key="5">
    <source>
        <dbReference type="ARBA" id="ARBA00023136"/>
    </source>
</evidence>
<dbReference type="GO" id="GO:0005778">
    <property type="term" value="C:peroxisomal membrane"/>
    <property type="evidence" value="ECO:0007669"/>
    <property type="project" value="TreeGrafter"/>
</dbReference>
<dbReference type="AlphaFoldDB" id="A0AAV5SN80"/>
<evidence type="ECO:0000259" key="6">
    <source>
        <dbReference type="Pfam" id="PF00005"/>
    </source>
</evidence>
<dbReference type="InterPro" id="IPR050835">
    <property type="entry name" value="ABC_transporter_sub-D"/>
</dbReference>
<keyword evidence="3" id="KW-0812">Transmembrane</keyword>
<dbReference type="GO" id="GO:0042626">
    <property type="term" value="F:ATPase-coupled transmembrane transporter activity"/>
    <property type="evidence" value="ECO:0007669"/>
    <property type="project" value="TreeGrafter"/>
</dbReference>
<evidence type="ECO:0000256" key="3">
    <source>
        <dbReference type="ARBA" id="ARBA00022692"/>
    </source>
</evidence>
<evidence type="ECO:0000256" key="4">
    <source>
        <dbReference type="ARBA" id="ARBA00022989"/>
    </source>
</evidence>
<dbReference type="GO" id="GO:0007031">
    <property type="term" value="P:peroxisome organization"/>
    <property type="evidence" value="ECO:0007669"/>
    <property type="project" value="TreeGrafter"/>
</dbReference>
<accession>A0AAV5SN80</accession>
<evidence type="ECO:0000313" key="8">
    <source>
        <dbReference type="Proteomes" id="UP001432027"/>
    </source>
</evidence>
<gene>
    <name evidence="7" type="ORF">PENTCL1PPCAC_3241</name>
</gene>
<sequence>METLSPGELQRLSIGRVLYAKPRVVFLDEATSALGFDIEMQLYKALQQESVTFVSVGHRYSLKALHDVELRYGSNGDWQLSDIDAASIISRTQSMLGTDTVLSM</sequence>
<dbReference type="GO" id="GO:0006635">
    <property type="term" value="P:fatty acid beta-oxidation"/>
    <property type="evidence" value="ECO:0007669"/>
    <property type="project" value="TreeGrafter"/>
</dbReference>